<proteinExistence type="predicted"/>
<keyword evidence="3" id="KW-1185">Reference proteome</keyword>
<dbReference type="RefSeq" id="WP_304599573.1">
    <property type="nucleotide sequence ID" value="NZ_JAUQYO010000004.1"/>
</dbReference>
<dbReference type="EMBL" id="JAUQYP010000001">
    <property type="protein sequence ID" value="MDO8105872.1"/>
    <property type="molecule type" value="Genomic_DNA"/>
</dbReference>
<evidence type="ECO:0000313" key="3">
    <source>
        <dbReference type="Proteomes" id="UP001232536"/>
    </source>
</evidence>
<comment type="caution">
    <text evidence="2">The sequence shown here is derived from an EMBL/GenBank/DDBJ whole genome shotgun (WGS) entry which is preliminary data.</text>
</comment>
<feature type="region of interest" description="Disordered" evidence="1">
    <location>
        <begin position="1"/>
        <end position="25"/>
    </location>
</feature>
<dbReference type="InterPro" id="IPR035903">
    <property type="entry name" value="HesB-like_dom_sf"/>
</dbReference>
<protein>
    <submittedName>
        <fullName evidence="2">Adhesin</fullName>
    </submittedName>
</protein>
<sequence length="92" mass="9556">MLTLTENASHAVHDLTERAGLPAEGGMRIAESSQQGTFDLSLVTAPVEGDELIEAEGARVFVEPTTATMLSDQQLDVAPAEGGTGFMLAPQG</sequence>
<evidence type="ECO:0000313" key="2">
    <source>
        <dbReference type="EMBL" id="MDO8105872.1"/>
    </source>
</evidence>
<organism evidence="2 3">
    <name type="scientific">Actinotalea lenta</name>
    <dbReference type="NCBI Taxonomy" id="3064654"/>
    <lineage>
        <taxon>Bacteria</taxon>
        <taxon>Bacillati</taxon>
        <taxon>Actinomycetota</taxon>
        <taxon>Actinomycetes</taxon>
        <taxon>Micrococcales</taxon>
        <taxon>Cellulomonadaceae</taxon>
        <taxon>Actinotalea</taxon>
    </lineage>
</organism>
<evidence type="ECO:0000256" key="1">
    <source>
        <dbReference type="SAM" id="MobiDB-lite"/>
    </source>
</evidence>
<dbReference type="SUPFAM" id="SSF89360">
    <property type="entry name" value="HesB-like domain"/>
    <property type="match status" value="1"/>
</dbReference>
<reference evidence="2 3" key="1">
    <citation type="submission" date="2023-07" db="EMBL/GenBank/DDBJ databases">
        <title>Description of novel actinomycetes strains, isolated from tidal flat sediment.</title>
        <authorList>
            <person name="Lu C."/>
        </authorList>
    </citation>
    <scope>NUCLEOTIDE SEQUENCE [LARGE SCALE GENOMIC DNA]</scope>
    <source>
        <strain evidence="2 3">SYSU T00b441</strain>
    </source>
</reference>
<name>A0ABT9D546_9CELL</name>
<accession>A0ABT9D546</accession>
<dbReference type="Gene3D" id="2.60.300.12">
    <property type="entry name" value="HesB-like domain"/>
    <property type="match status" value="1"/>
</dbReference>
<dbReference type="Proteomes" id="UP001232536">
    <property type="component" value="Unassembled WGS sequence"/>
</dbReference>
<gene>
    <name evidence="2" type="ORF">Q6348_01515</name>
</gene>